<feature type="transmembrane region" description="Helical" evidence="1">
    <location>
        <begin position="169"/>
        <end position="189"/>
    </location>
</feature>
<reference evidence="3 4" key="1">
    <citation type="submission" date="2020-08" db="EMBL/GenBank/DDBJ databases">
        <title>Sequencing the genomes of 1000 actinobacteria strains.</title>
        <authorList>
            <person name="Klenk H.-P."/>
        </authorList>
    </citation>
    <scope>NUCLEOTIDE SEQUENCE [LARGE SCALE GENOMIC DNA]</scope>
    <source>
        <strain evidence="3 4">DSM 11053</strain>
    </source>
</reference>
<organism evidence="3 4">
    <name type="scientific">Microlunatus antarcticus</name>
    <dbReference type="NCBI Taxonomy" id="53388"/>
    <lineage>
        <taxon>Bacteria</taxon>
        <taxon>Bacillati</taxon>
        <taxon>Actinomycetota</taxon>
        <taxon>Actinomycetes</taxon>
        <taxon>Propionibacteriales</taxon>
        <taxon>Propionibacteriaceae</taxon>
        <taxon>Microlunatus</taxon>
    </lineage>
</organism>
<keyword evidence="1" id="KW-0472">Membrane</keyword>
<keyword evidence="4" id="KW-1185">Reference proteome</keyword>
<proteinExistence type="predicted"/>
<protein>
    <submittedName>
        <fullName evidence="3">Glycopeptide antibiotics resistance protein</fullName>
    </submittedName>
</protein>
<feature type="transmembrane region" description="Helical" evidence="1">
    <location>
        <begin position="319"/>
        <end position="337"/>
    </location>
</feature>
<evidence type="ECO:0000313" key="4">
    <source>
        <dbReference type="Proteomes" id="UP000565572"/>
    </source>
</evidence>
<feature type="transmembrane region" description="Helical" evidence="1">
    <location>
        <begin position="209"/>
        <end position="236"/>
    </location>
</feature>
<comment type="caution">
    <text evidence="3">The sequence shown here is derived from an EMBL/GenBank/DDBJ whole genome shotgun (WGS) entry which is preliminary data.</text>
</comment>
<keyword evidence="1" id="KW-1133">Transmembrane helix</keyword>
<feature type="transmembrane region" description="Helical" evidence="1">
    <location>
        <begin position="36"/>
        <end position="60"/>
    </location>
</feature>
<dbReference type="InterPro" id="IPR006976">
    <property type="entry name" value="VanZ-like"/>
</dbReference>
<dbReference type="RefSeq" id="WP_183337769.1">
    <property type="nucleotide sequence ID" value="NZ_JACHZG010000001.1"/>
</dbReference>
<keyword evidence="1" id="KW-0812">Transmembrane</keyword>
<dbReference type="PANTHER" id="PTHR36834">
    <property type="entry name" value="MEMBRANE PROTEIN-RELATED"/>
    <property type="match status" value="1"/>
</dbReference>
<feature type="transmembrane region" description="Helical" evidence="1">
    <location>
        <begin position="248"/>
        <end position="267"/>
    </location>
</feature>
<feature type="transmembrane region" description="Helical" evidence="1">
    <location>
        <begin position="130"/>
        <end position="157"/>
    </location>
</feature>
<feature type="transmembrane region" description="Helical" evidence="1">
    <location>
        <begin position="6"/>
        <end position="29"/>
    </location>
</feature>
<sequence>MSSTVLPAVIAVIASLFVALALLVPFVAVQYRRRGTLGLGPTVLSFAALVYALALVSYTLLPLPELTADFCSVHRVSPQLRPGQFVADVLRENRGGVFGLATNRALQQVVFNVALFVPLGMFLRHLLRRGIVVSTAIGLGVSLLVELTQLTGVWTLFPCAYRLFDVDDLIANTSGALLGALLGPVLRLVPGQRTGDPDEPRPVTARRRLLGMLCDWAAGVGTGGVLAVGWSVLAATLDVDLPARADRLVPVVLTGLVPGLLLALLVLRTGRTLGELVVRLRPTSTAGATSGRGARLLRWALGIGGYLVLRSAGIPLLDLAATALAVASVVAVLVGAGRGGFAYRVVHWQLEDDRTGADHPRPRQPSA</sequence>
<dbReference type="EMBL" id="JACHZG010000001">
    <property type="protein sequence ID" value="MBB3326901.1"/>
    <property type="molecule type" value="Genomic_DNA"/>
</dbReference>
<gene>
    <name evidence="3" type="ORF">FHX39_001845</name>
</gene>
<evidence type="ECO:0000313" key="3">
    <source>
        <dbReference type="EMBL" id="MBB3326901.1"/>
    </source>
</evidence>
<feature type="domain" description="VanZ-like" evidence="2">
    <location>
        <begin position="49"/>
        <end position="186"/>
    </location>
</feature>
<dbReference type="Proteomes" id="UP000565572">
    <property type="component" value="Unassembled WGS sequence"/>
</dbReference>
<dbReference type="Pfam" id="PF04892">
    <property type="entry name" value="VanZ"/>
    <property type="match status" value="1"/>
</dbReference>
<dbReference type="InterPro" id="IPR053150">
    <property type="entry name" value="Teicoplanin_resist-assoc"/>
</dbReference>
<evidence type="ECO:0000259" key="2">
    <source>
        <dbReference type="Pfam" id="PF04892"/>
    </source>
</evidence>
<feature type="transmembrane region" description="Helical" evidence="1">
    <location>
        <begin position="105"/>
        <end position="123"/>
    </location>
</feature>
<name>A0A7W5P7I7_9ACTN</name>
<dbReference type="PANTHER" id="PTHR36834:SF1">
    <property type="entry name" value="INTEGRAL MEMBRANE PROTEIN"/>
    <property type="match status" value="1"/>
</dbReference>
<accession>A0A7W5P7I7</accession>
<feature type="transmembrane region" description="Helical" evidence="1">
    <location>
        <begin position="296"/>
        <end position="313"/>
    </location>
</feature>
<evidence type="ECO:0000256" key="1">
    <source>
        <dbReference type="SAM" id="Phobius"/>
    </source>
</evidence>
<dbReference type="AlphaFoldDB" id="A0A7W5P7I7"/>